<keyword evidence="2" id="KW-1185">Reference proteome</keyword>
<gene>
    <name evidence="1" type="ORF">SAMN02745217_02427</name>
</gene>
<dbReference type="InterPro" id="IPR023198">
    <property type="entry name" value="PGP-like_dom2"/>
</dbReference>
<reference evidence="1 2" key="1">
    <citation type="submission" date="2016-12" db="EMBL/GenBank/DDBJ databases">
        <authorList>
            <person name="Song W.-J."/>
            <person name="Kurnit D.M."/>
        </authorList>
    </citation>
    <scope>NUCLEOTIDE SEQUENCE [LARGE SCALE GENOMIC DNA]</scope>
    <source>
        <strain evidence="1 2">DSM 12503</strain>
    </source>
</reference>
<dbReference type="STRING" id="1121345.SAMN02745217_02427"/>
<dbReference type="SUPFAM" id="SSF56784">
    <property type="entry name" value="HAD-like"/>
    <property type="match status" value="1"/>
</dbReference>
<dbReference type="PANTHER" id="PTHR18901">
    <property type="entry name" value="2-DEOXYGLUCOSE-6-PHOSPHATE PHOSPHATASE 2"/>
    <property type="match status" value="1"/>
</dbReference>
<dbReference type="NCBIfam" id="TIGR01509">
    <property type="entry name" value="HAD-SF-IA-v3"/>
    <property type="match status" value="1"/>
</dbReference>
<dbReference type="PRINTS" id="PR00413">
    <property type="entry name" value="HADHALOGNASE"/>
</dbReference>
<proteinExistence type="predicted"/>
<dbReference type="NCBIfam" id="TIGR01549">
    <property type="entry name" value="HAD-SF-IA-v1"/>
    <property type="match status" value="1"/>
</dbReference>
<dbReference type="SFLD" id="SFLDG01129">
    <property type="entry name" value="C1.5:_HAD__Beta-PGM__Phosphata"/>
    <property type="match status" value="1"/>
</dbReference>
<dbReference type="InterPro" id="IPR006439">
    <property type="entry name" value="HAD-SF_hydro_IA"/>
</dbReference>
<dbReference type="Pfam" id="PF13419">
    <property type="entry name" value="HAD_2"/>
    <property type="match status" value="1"/>
</dbReference>
<evidence type="ECO:0000313" key="1">
    <source>
        <dbReference type="EMBL" id="SHO49782.1"/>
    </source>
</evidence>
<accession>A0A1M7YAZ6</accession>
<dbReference type="PANTHER" id="PTHR18901:SF38">
    <property type="entry name" value="PSEUDOURIDINE-5'-PHOSPHATASE"/>
    <property type="match status" value="1"/>
</dbReference>
<dbReference type="Gene3D" id="3.40.50.1000">
    <property type="entry name" value="HAD superfamily/HAD-like"/>
    <property type="match status" value="1"/>
</dbReference>
<evidence type="ECO:0000313" key="2">
    <source>
        <dbReference type="Proteomes" id="UP000184612"/>
    </source>
</evidence>
<dbReference type="GO" id="GO:0016791">
    <property type="term" value="F:phosphatase activity"/>
    <property type="evidence" value="ECO:0007669"/>
    <property type="project" value="TreeGrafter"/>
</dbReference>
<organism evidence="1 2">
    <name type="scientific">Anaerocolumna xylanovorans DSM 12503</name>
    <dbReference type="NCBI Taxonomy" id="1121345"/>
    <lineage>
        <taxon>Bacteria</taxon>
        <taxon>Bacillati</taxon>
        <taxon>Bacillota</taxon>
        <taxon>Clostridia</taxon>
        <taxon>Lachnospirales</taxon>
        <taxon>Lachnospiraceae</taxon>
        <taxon>Anaerocolumna</taxon>
    </lineage>
</organism>
<name>A0A1M7YAZ6_9FIRM</name>
<sequence length="225" mass="25577">MKNKMTLKREIFQGIEAVLFDLDGTLVDSMWMWENIDREYLRHFGIELPEDLQVLVQGMSFSETAVYFKERFLIPDSVEDIKAEWNRMAWDKYSNEVPLKEGVLTFLENLKNEGILMGIATSNSKELVELVIAKLGVLEYFGSIRTSCEVAKGKPSPDIYLLVAEDLKAKAANCLVFEDIIQGIQAGKSAGMKVCGVYDKYSEGDTDKKKELSDYYIHSYLELIG</sequence>
<dbReference type="CDD" id="cd07505">
    <property type="entry name" value="HAD_BPGM-like"/>
    <property type="match status" value="1"/>
</dbReference>
<dbReference type="InterPro" id="IPR036412">
    <property type="entry name" value="HAD-like_sf"/>
</dbReference>
<protein>
    <submittedName>
        <fullName evidence="1">Haloacid dehalogenase superfamily, subfamily IA, variant 3 with third motif having DD or ED/haloacid dehalogenase superfamily, subfamily IA, variant 1 with third motif having Dx(3-4)D or Dx(3-4)E</fullName>
    </submittedName>
</protein>
<dbReference type="Proteomes" id="UP000184612">
    <property type="component" value="Unassembled WGS sequence"/>
</dbReference>
<dbReference type="Gene3D" id="1.10.150.240">
    <property type="entry name" value="Putative phosphatase, domain 2"/>
    <property type="match status" value="1"/>
</dbReference>
<dbReference type="AlphaFoldDB" id="A0A1M7YAZ6"/>
<dbReference type="EMBL" id="FRFD01000007">
    <property type="protein sequence ID" value="SHO49782.1"/>
    <property type="molecule type" value="Genomic_DNA"/>
</dbReference>
<dbReference type="InterPro" id="IPR023214">
    <property type="entry name" value="HAD_sf"/>
</dbReference>
<dbReference type="SFLD" id="SFLDS00003">
    <property type="entry name" value="Haloacid_Dehalogenase"/>
    <property type="match status" value="1"/>
</dbReference>
<dbReference type="InterPro" id="IPR041492">
    <property type="entry name" value="HAD_2"/>
</dbReference>
<dbReference type="SFLD" id="SFLDG01135">
    <property type="entry name" value="C1.5.6:_HAD__Beta-PGM__Phospha"/>
    <property type="match status" value="1"/>
</dbReference>